<dbReference type="AlphaFoldDB" id="A0A1G6RWJ6"/>
<feature type="transmembrane region" description="Helical" evidence="6">
    <location>
        <begin position="125"/>
        <end position="148"/>
    </location>
</feature>
<dbReference type="PANTHER" id="PTHR35007">
    <property type="entry name" value="INTEGRAL MEMBRANE PROTEIN-RELATED"/>
    <property type="match status" value="1"/>
</dbReference>
<feature type="transmembrane region" description="Helical" evidence="6">
    <location>
        <begin position="101"/>
        <end position="119"/>
    </location>
</feature>
<evidence type="ECO:0000256" key="1">
    <source>
        <dbReference type="ARBA" id="ARBA00004651"/>
    </source>
</evidence>
<dbReference type="Pfam" id="PF00482">
    <property type="entry name" value="T2SSF"/>
    <property type="match status" value="1"/>
</dbReference>
<dbReference type="RefSeq" id="WP_091573148.1">
    <property type="nucleotide sequence ID" value="NZ_FMZA01000032.1"/>
</dbReference>
<dbReference type="OrthoDB" id="2574794at2"/>
<gene>
    <name evidence="8" type="ORF">SAMN04488112_13212</name>
</gene>
<keyword evidence="3 6" id="KW-0812">Transmembrane</keyword>
<keyword evidence="2" id="KW-1003">Cell membrane</keyword>
<feature type="domain" description="Type II secretion system protein GspF" evidence="7">
    <location>
        <begin position="162"/>
        <end position="288"/>
    </location>
</feature>
<sequence length="305" mass="34580">MSTIFLYFFVFMAWCCLLVAGLNYLSYRKEQETVHGNLLQRINPWKFTKKEYSRVEILHKWLDNLAPIGHKIEILSDPEELEDHLVKAGHPYGMTVDRLQGAKIIGALIGLICGIMYYILGLPFAVILCVFSPFLGYMAPITVIRMMAKRRQEQIRYELPDFLDMMSITLQAGMGMDDALHYYVSTNKGPLSEEFARLNQEISFGVQRETAYRAFMKRITSTELEALIQSLIQAHNLGTPVAQTFAQQAEEMRRMRSEQAKEAAGKAAPKISLVSGLIIAPSIMLLILGSIVYSYFIARDIFGGM</sequence>
<evidence type="ECO:0000256" key="6">
    <source>
        <dbReference type="SAM" id="Phobius"/>
    </source>
</evidence>
<dbReference type="Proteomes" id="UP000199387">
    <property type="component" value="Unassembled WGS sequence"/>
</dbReference>
<dbReference type="PANTHER" id="PTHR35007:SF2">
    <property type="entry name" value="PILUS ASSEMBLE PROTEIN"/>
    <property type="match status" value="1"/>
</dbReference>
<organism evidence="8 9">
    <name type="scientific">Melghirimyces thermohalophilus</name>
    <dbReference type="NCBI Taxonomy" id="1236220"/>
    <lineage>
        <taxon>Bacteria</taxon>
        <taxon>Bacillati</taxon>
        <taxon>Bacillota</taxon>
        <taxon>Bacilli</taxon>
        <taxon>Bacillales</taxon>
        <taxon>Thermoactinomycetaceae</taxon>
        <taxon>Melghirimyces</taxon>
    </lineage>
</organism>
<protein>
    <submittedName>
        <fullName evidence="8">Tight adherence protein C</fullName>
    </submittedName>
</protein>
<keyword evidence="4 6" id="KW-1133">Transmembrane helix</keyword>
<dbReference type="STRING" id="1236220.SAMN04488112_13212"/>
<evidence type="ECO:0000313" key="8">
    <source>
        <dbReference type="EMBL" id="SDD08803.1"/>
    </source>
</evidence>
<feature type="transmembrane region" description="Helical" evidence="6">
    <location>
        <begin position="6"/>
        <end position="25"/>
    </location>
</feature>
<keyword evidence="5 6" id="KW-0472">Membrane</keyword>
<dbReference type="Gene3D" id="1.20.81.30">
    <property type="entry name" value="Type II secretion system (T2SS), domain F"/>
    <property type="match status" value="1"/>
</dbReference>
<evidence type="ECO:0000256" key="4">
    <source>
        <dbReference type="ARBA" id="ARBA00022989"/>
    </source>
</evidence>
<evidence type="ECO:0000256" key="3">
    <source>
        <dbReference type="ARBA" id="ARBA00022692"/>
    </source>
</evidence>
<evidence type="ECO:0000313" key="9">
    <source>
        <dbReference type="Proteomes" id="UP000199387"/>
    </source>
</evidence>
<evidence type="ECO:0000256" key="5">
    <source>
        <dbReference type="ARBA" id="ARBA00023136"/>
    </source>
</evidence>
<name>A0A1G6RWJ6_9BACL</name>
<feature type="transmembrane region" description="Helical" evidence="6">
    <location>
        <begin position="271"/>
        <end position="296"/>
    </location>
</feature>
<accession>A0A1G6RWJ6</accession>
<keyword evidence="9" id="KW-1185">Reference proteome</keyword>
<reference evidence="8 9" key="1">
    <citation type="submission" date="2016-10" db="EMBL/GenBank/DDBJ databases">
        <authorList>
            <person name="de Groot N.N."/>
        </authorList>
    </citation>
    <scope>NUCLEOTIDE SEQUENCE [LARGE SCALE GENOMIC DNA]</scope>
    <source>
        <strain evidence="8 9">DSM 45514</strain>
    </source>
</reference>
<dbReference type="GO" id="GO:0005886">
    <property type="term" value="C:plasma membrane"/>
    <property type="evidence" value="ECO:0007669"/>
    <property type="project" value="UniProtKB-SubCell"/>
</dbReference>
<proteinExistence type="predicted"/>
<dbReference type="InterPro" id="IPR018076">
    <property type="entry name" value="T2SS_GspF_dom"/>
</dbReference>
<evidence type="ECO:0000259" key="7">
    <source>
        <dbReference type="Pfam" id="PF00482"/>
    </source>
</evidence>
<dbReference type="EMBL" id="FMZA01000032">
    <property type="protein sequence ID" value="SDD08803.1"/>
    <property type="molecule type" value="Genomic_DNA"/>
</dbReference>
<dbReference type="InterPro" id="IPR042094">
    <property type="entry name" value="T2SS_GspF_sf"/>
</dbReference>
<comment type="subcellular location">
    <subcellularLocation>
        <location evidence="1">Cell membrane</location>
        <topology evidence="1">Multi-pass membrane protein</topology>
    </subcellularLocation>
</comment>
<evidence type="ECO:0000256" key="2">
    <source>
        <dbReference type="ARBA" id="ARBA00022475"/>
    </source>
</evidence>